<dbReference type="InterPro" id="IPR002716">
    <property type="entry name" value="PIN_dom"/>
</dbReference>
<dbReference type="PANTHER" id="PTHR39664">
    <property type="match status" value="1"/>
</dbReference>
<reference evidence="6 7" key="1">
    <citation type="submission" date="2024-06" db="EMBL/GenBank/DDBJ databases">
        <title>The Natural Products Discovery Center: Release of the First 8490 Sequenced Strains for Exploring Actinobacteria Biosynthetic Diversity.</title>
        <authorList>
            <person name="Kalkreuter E."/>
            <person name="Kautsar S.A."/>
            <person name="Yang D."/>
            <person name="Bader C.D."/>
            <person name="Teijaro C.N."/>
            <person name="Fluegel L."/>
            <person name="Davis C.M."/>
            <person name="Simpson J.R."/>
            <person name="Lauterbach L."/>
            <person name="Steele A.D."/>
            <person name="Gui C."/>
            <person name="Meng S."/>
            <person name="Li G."/>
            <person name="Viehrig K."/>
            <person name="Ye F."/>
            <person name="Su P."/>
            <person name="Kiefer A.F."/>
            <person name="Nichols A."/>
            <person name="Cepeda A.J."/>
            <person name="Yan W."/>
            <person name="Fan B."/>
            <person name="Jiang Y."/>
            <person name="Adhikari A."/>
            <person name="Zheng C.-J."/>
            <person name="Schuster L."/>
            <person name="Cowan T.M."/>
            <person name="Smanski M.J."/>
            <person name="Chevrette M.G."/>
            <person name="De Carvalho L.P.S."/>
            <person name="Shen B."/>
        </authorList>
    </citation>
    <scope>NUCLEOTIDE SEQUENCE [LARGE SCALE GENOMIC DNA]</scope>
    <source>
        <strain evidence="6 7">NPDC077434</strain>
    </source>
</reference>
<evidence type="ECO:0000313" key="7">
    <source>
        <dbReference type="Proteomes" id="UP001553715"/>
    </source>
</evidence>
<evidence type="ECO:0000256" key="3">
    <source>
        <dbReference type="ARBA" id="ARBA00022801"/>
    </source>
</evidence>
<evidence type="ECO:0000256" key="1">
    <source>
        <dbReference type="ARBA" id="ARBA00022722"/>
    </source>
</evidence>
<dbReference type="CDD" id="cd18683">
    <property type="entry name" value="PIN_VapC-like"/>
    <property type="match status" value="1"/>
</dbReference>
<organism evidence="6 7">
    <name type="scientific">Microbacterium profundi</name>
    <dbReference type="NCBI Taxonomy" id="450380"/>
    <lineage>
        <taxon>Bacteria</taxon>
        <taxon>Bacillati</taxon>
        <taxon>Actinomycetota</taxon>
        <taxon>Actinomycetes</taxon>
        <taxon>Micrococcales</taxon>
        <taxon>Microbacteriaceae</taxon>
        <taxon>Microbacterium</taxon>
    </lineage>
</organism>
<dbReference type="Proteomes" id="UP001553715">
    <property type="component" value="Unassembled WGS sequence"/>
</dbReference>
<dbReference type="PANTHER" id="PTHR39664:SF2">
    <property type="entry name" value="NUCLEIC ACID-BINDING PROTEIN, CONTAINING PIN DOMAIN-RELATED"/>
    <property type="match status" value="1"/>
</dbReference>
<comment type="caution">
    <text evidence="6">The sequence shown here is derived from an EMBL/GenBank/DDBJ whole genome shotgun (WGS) entry which is preliminary data.</text>
</comment>
<gene>
    <name evidence="6" type="ORF">AB0301_03935</name>
</gene>
<protein>
    <submittedName>
        <fullName evidence="6">Type II toxin-antitoxin system VapC family toxin</fullName>
    </submittedName>
</protein>
<keyword evidence="1" id="KW-0540">Nuclease</keyword>
<keyword evidence="3" id="KW-0378">Hydrolase</keyword>
<accession>A0ABV3LHI7</accession>
<sequence length="137" mass="15269">MLTHGSMTGVDTNIILRAVLQDHEVQTAIAQRTLSGFSREAPGFISIVTLAEVYWMLARGRHFEKRACLAVIRRLVESETLEFDDGEGVVRALHLAEDGADFADALIQSTMEQFGATETVTFDRSASERLGWRLLEE</sequence>
<keyword evidence="7" id="KW-1185">Reference proteome</keyword>
<dbReference type="RefSeq" id="WP_052166852.1">
    <property type="nucleotide sequence ID" value="NZ_JAJVKR010000013.1"/>
</dbReference>
<dbReference type="EMBL" id="JBFBMH010000003">
    <property type="protein sequence ID" value="MEW1974223.1"/>
    <property type="molecule type" value="Genomic_DNA"/>
</dbReference>
<name>A0ABV3LHI7_9MICO</name>
<dbReference type="InterPro" id="IPR029060">
    <property type="entry name" value="PIN-like_dom_sf"/>
</dbReference>
<dbReference type="Gene3D" id="3.40.50.1010">
    <property type="entry name" value="5'-nuclease"/>
    <property type="match status" value="1"/>
</dbReference>
<evidence type="ECO:0000313" key="6">
    <source>
        <dbReference type="EMBL" id="MEW1974223.1"/>
    </source>
</evidence>
<proteinExistence type="predicted"/>
<keyword evidence="2" id="KW-0479">Metal-binding</keyword>
<keyword evidence="4" id="KW-0460">Magnesium</keyword>
<dbReference type="Pfam" id="PF01850">
    <property type="entry name" value="PIN"/>
    <property type="match status" value="1"/>
</dbReference>
<dbReference type="SUPFAM" id="SSF88723">
    <property type="entry name" value="PIN domain-like"/>
    <property type="match status" value="1"/>
</dbReference>
<evidence type="ECO:0000259" key="5">
    <source>
        <dbReference type="Pfam" id="PF01850"/>
    </source>
</evidence>
<evidence type="ECO:0000256" key="4">
    <source>
        <dbReference type="ARBA" id="ARBA00022842"/>
    </source>
</evidence>
<feature type="domain" description="PIN" evidence="5">
    <location>
        <begin position="10"/>
        <end position="125"/>
    </location>
</feature>
<evidence type="ECO:0000256" key="2">
    <source>
        <dbReference type="ARBA" id="ARBA00022723"/>
    </source>
</evidence>